<proteinExistence type="predicted"/>
<dbReference type="Pfam" id="PF00583">
    <property type="entry name" value="Acetyltransf_1"/>
    <property type="match status" value="1"/>
</dbReference>
<dbReference type="Gene3D" id="3.40.630.30">
    <property type="match status" value="1"/>
</dbReference>
<evidence type="ECO:0000256" key="2">
    <source>
        <dbReference type="ARBA" id="ARBA00023315"/>
    </source>
</evidence>
<dbReference type="PANTHER" id="PTHR43420:SF52">
    <property type="entry name" value="N-ACETYLTRANSFERASE YODP"/>
    <property type="match status" value="1"/>
</dbReference>
<dbReference type="Proteomes" id="UP000824063">
    <property type="component" value="Unassembled WGS sequence"/>
</dbReference>
<accession>A0A9D2F539</accession>
<dbReference type="SUPFAM" id="SSF55729">
    <property type="entry name" value="Acyl-CoA N-acyltransferases (Nat)"/>
    <property type="match status" value="1"/>
</dbReference>
<evidence type="ECO:0000313" key="4">
    <source>
        <dbReference type="EMBL" id="HIZ52645.1"/>
    </source>
</evidence>
<dbReference type="InterPro" id="IPR016181">
    <property type="entry name" value="Acyl_CoA_acyltransferase"/>
</dbReference>
<dbReference type="AlphaFoldDB" id="A0A9D2F539"/>
<dbReference type="GO" id="GO:0016747">
    <property type="term" value="F:acyltransferase activity, transferring groups other than amino-acyl groups"/>
    <property type="evidence" value="ECO:0007669"/>
    <property type="project" value="InterPro"/>
</dbReference>
<protein>
    <submittedName>
        <fullName evidence="4">GNAT family N-acetyltransferase</fullName>
    </submittedName>
</protein>
<name>A0A9D2F539_9ENTE</name>
<dbReference type="CDD" id="cd04301">
    <property type="entry name" value="NAT_SF"/>
    <property type="match status" value="1"/>
</dbReference>
<dbReference type="EMBL" id="DXBN01000040">
    <property type="protein sequence ID" value="HIZ52645.1"/>
    <property type="molecule type" value="Genomic_DNA"/>
</dbReference>
<evidence type="ECO:0000313" key="5">
    <source>
        <dbReference type="Proteomes" id="UP000824063"/>
    </source>
</evidence>
<sequence>MIRNARVEDAKAIAELVLVILKDMEVAFLEEFGEEKTVEVLMKAVESPTYRYGYARGIVKEIDGEVAGIAFGYLAEEENVVDLPLSETLKSLGLPEARIFVDLETYPKEWYLDTIVVNEKFRGYGVGTELLEAVNRAAKEAGANKVGLCVDLANPKAQQLYKRQGYEIVGEQILSGHDYYHMQRTIEK</sequence>
<keyword evidence="2" id="KW-0012">Acyltransferase</keyword>
<dbReference type="PROSITE" id="PS51186">
    <property type="entry name" value="GNAT"/>
    <property type="match status" value="1"/>
</dbReference>
<evidence type="ECO:0000259" key="3">
    <source>
        <dbReference type="PROSITE" id="PS51186"/>
    </source>
</evidence>
<feature type="domain" description="N-acetyltransferase" evidence="3">
    <location>
        <begin position="1"/>
        <end position="187"/>
    </location>
</feature>
<dbReference type="InterPro" id="IPR050680">
    <property type="entry name" value="YpeA/RimI_acetyltransf"/>
</dbReference>
<dbReference type="PANTHER" id="PTHR43420">
    <property type="entry name" value="ACETYLTRANSFERASE"/>
    <property type="match status" value="1"/>
</dbReference>
<organism evidence="4 5">
    <name type="scientific">Candidatus Enterococcus avicola</name>
    <dbReference type="NCBI Taxonomy" id="2838561"/>
    <lineage>
        <taxon>Bacteria</taxon>
        <taxon>Bacillati</taxon>
        <taxon>Bacillota</taxon>
        <taxon>Bacilli</taxon>
        <taxon>Lactobacillales</taxon>
        <taxon>Enterococcaceae</taxon>
        <taxon>Enterococcus</taxon>
    </lineage>
</organism>
<comment type="caution">
    <text evidence="4">The sequence shown here is derived from an EMBL/GenBank/DDBJ whole genome shotgun (WGS) entry which is preliminary data.</text>
</comment>
<gene>
    <name evidence="4" type="ORF">IAA20_01705</name>
</gene>
<dbReference type="InterPro" id="IPR000182">
    <property type="entry name" value="GNAT_dom"/>
</dbReference>
<reference evidence="4" key="2">
    <citation type="submission" date="2021-04" db="EMBL/GenBank/DDBJ databases">
        <authorList>
            <person name="Gilroy R."/>
        </authorList>
    </citation>
    <scope>NUCLEOTIDE SEQUENCE</scope>
    <source>
        <strain evidence="4">CHK172-16539</strain>
    </source>
</reference>
<keyword evidence="1" id="KW-0808">Transferase</keyword>
<evidence type="ECO:0000256" key="1">
    <source>
        <dbReference type="ARBA" id="ARBA00022679"/>
    </source>
</evidence>
<reference evidence="4" key="1">
    <citation type="journal article" date="2021" name="PeerJ">
        <title>Extensive microbial diversity within the chicken gut microbiome revealed by metagenomics and culture.</title>
        <authorList>
            <person name="Gilroy R."/>
            <person name="Ravi A."/>
            <person name="Getino M."/>
            <person name="Pursley I."/>
            <person name="Horton D.L."/>
            <person name="Alikhan N.F."/>
            <person name="Baker D."/>
            <person name="Gharbi K."/>
            <person name="Hall N."/>
            <person name="Watson M."/>
            <person name="Adriaenssens E.M."/>
            <person name="Foster-Nyarko E."/>
            <person name="Jarju S."/>
            <person name="Secka A."/>
            <person name="Antonio M."/>
            <person name="Oren A."/>
            <person name="Chaudhuri R.R."/>
            <person name="La Ragione R."/>
            <person name="Hildebrand F."/>
            <person name="Pallen M.J."/>
        </authorList>
    </citation>
    <scope>NUCLEOTIDE SEQUENCE</scope>
    <source>
        <strain evidence="4">CHK172-16539</strain>
    </source>
</reference>